<dbReference type="EMBL" id="CP064954">
    <property type="protein sequence ID" value="QPK78573.1"/>
    <property type="molecule type" value="Genomic_DNA"/>
</dbReference>
<keyword evidence="2" id="KW-1185">Reference proteome</keyword>
<evidence type="ECO:0008006" key="3">
    <source>
        <dbReference type="Google" id="ProtNLM"/>
    </source>
</evidence>
<dbReference type="AlphaFoldDB" id="A0A7T0KF62"/>
<dbReference type="RefSeq" id="WP_165010354.1">
    <property type="nucleotide sequence ID" value="NZ_CP064954.1"/>
</dbReference>
<name>A0A7T0KF62_9CORY</name>
<sequence length="361" mass="38911">MPPAHLRYPMLPIPALPQHSPLPAGLTEQDLLALTRTPHIQPAATPDHLTLSVAVADCPAGYTPVLYLDSHTHIQREHLSHFALQPYIPAGPAAHRWHAGSFELPQGLNTAVGILRANPATDFCLHPDDRQAWIALRDTGQPAWAKGEIIGSGQGRFNALVDMAPLAEFPAGITPAHSTTIDAGVPCQVWLHLSAGSTSREILLVTDGDIYVRHVPLLPALTQLADAPSATIFLAPTVPERRMDLLGNPELLAHTARAALTWARNTARAQGHHLDTDAQRVTIAGGSLGGYAATSMVLHFPDIARNAITQSVSLWWPGPSNQPYALLDQPLPQATDSPRTIFHEVGEFDIHLYVENKLLAG</sequence>
<dbReference type="InterPro" id="IPR029058">
    <property type="entry name" value="AB_hydrolase_fold"/>
</dbReference>
<dbReference type="KEGG" id="cliz:G7Y31_08405"/>
<proteinExistence type="predicted"/>
<gene>
    <name evidence="1" type="ORF">G7Y31_08405</name>
</gene>
<dbReference type="SUPFAM" id="SSF53474">
    <property type="entry name" value="alpha/beta-Hydrolases"/>
    <property type="match status" value="1"/>
</dbReference>
<dbReference type="Gene3D" id="3.40.50.1820">
    <property type="entry name" value="alpha/beta hydrolase"/>
    <property type="match status" value="1"/>
</dbReference>
<evidence type="ECO:0000313" key="1">
    <source>
        <dbReference type="EMBL" id="QPK78573.1"/>
    </source>
</evidence>
<evidence type="ECO:0000313" key="2">
    <source>
        <dbReference type="Proteomes" id="UP000594681"/>
    </source>
</evidence>
<protein>
    <recommendedName>
        <fullName evidence="3">Enterochelin esterase</fullName>
    </recommendedName>
</protein>
<organism evidence="1 2">
    <name type="scientific">Corynebacterium lizhenjunii</name>
    <dbReference type="NCBI Taxonomy" id="2709394"/>
    <lineage>
        <taxon>Bacteria</taxon>
        <taxon>Bacillati</taxon>
        <taxon>Actinomycetota</taxon>
        <taxon>Actinomycetes</taxon>
        <taxon>Mycobacteriales</taxon>
        <taxon>Corynebacteriaceae</taxon>
        <taxon>Corynebacterium</taxon>
    </lineage>
</organism>
<accession>A0A7T0KF62</accession>
<dbReference type="Proteomes" id="UP000594681">
    <property type="component" value="Chromosome"/>
</dbReference>
<reference evidence="1 2" key="1">
    <citation type="submission" date="2020-11" db="EMBL/GenBank/DDBJ databases">
        <title>Corynebacterium sp. ZJ-599.</title>
        <authorList>
            <person name="Zhou J."/>
        </authorList>
    </citation>
    <scope>NUCLEOTIDE SEQUENCE [LARGE SCALE GENOMIC DNA]</scope>
    <source>
        <strain evidence="1 2">ZJ-599</strain>
    </source>
</reference>